<dbReference type="PANTHER" id="PTHR43133:SF63">
    <property type="entry name" value="RNA POLYMERASE SIGMA FACTOR FECI-RELATED"/>
    <property type="match status" value="1"/>
</dbReference>
<evidence type="ECO:0000256" key="3">
    <source>
        <dbReference type="ARBA" id="ARBA00023163"/>
    </source>
</evidence>
<dbReference type="RefSeq" id="WP_217976743.1">
    <property type="nucleotide sequence ID" value="NZ_JAHTBI010000058.1"/>
</dbReference>
<keyword evidence="3" id="KW-0804">Transcription</keyword>
<evidence type="ECO:0000256" key="2">
    <source>
        <dbReference type="ARBA" id="ARBA00023082"/>
    </source>
</evidence>
<accession>A0A9Q2XL70</accession>
<dbReference type="Pfam" id="PF04542">
    <property type="entry name" value="Sigma70_r2"/>
    <property type="match status" value="1"/>
</dbReference>
<reference evidence="6" key="1">
    <citation type="journal article" date="2022" name="Int. J. Syst. Evol. Microbiol.">
        <title>Pseudomonas aegrilactucae sp. nov. and Pseudomonas morbosilactucae sp. nov., pathogens causing bacterial rot of lettuce in Japan.</title>
        <authorList>
            <person name="Sawada H."/>
            <person name="Fujikawa T."/>
            <person name="Satou M."/>
        </authorList>
    </citation>
    <scope>NUCLEOTIDE SEQUENCE</scope>
    <source>
        <strain evidence="6">MAFF 301350</strain>
    </source>
</reference>
<sequence length="173" mass="19518">MKPTPAAPPETFDSLYRSQHSWLLGWLRRRLHCPHTAADVAQDTFIRVLSTGNYVAPHQPRAFLATVARRLLIDNGRRQRLEQAYREELEHCASYLDQAPSPEQILHAVQVLEAIDRALARMKPRVRETFMLRHLEGLSQADVAKRLGVSLRTVQQDLVDALEACDDAAGGCT</sequence>
<dbReference type="GO" id="GO:0016987">
    <property type="term" value="F:sigma factor activity"/>
    <property type="evidence" value="ECO:0007669"/>
    <property type="project" value="UniProtKB-KW"/>
</dbReference>
<dbReference type="PANTHER" id="PTHR43133">
    <property type="entry name" value="RNA POLYMERASE ECF-TYPE SIGMA FACTO"/>
    <property type="match status" value="1"/>
</dbReference>
<dbReference type="GO" id="GO:0003677">
    <property type="term" value="F:DNA binding"/>
    <property type="evidence" value="ECO:0007669"/>
    <property type="project" value="InterPro"/>
</dbReference>
<evidence type="ECO:0000256" key="1">
    <source>
        <dbReference type="ARBA" id="ARBA00023015"/>
    </source>
</evidence>
<evidence type="ECO:0000313" key="6">
    <source>
        <dbReference type="EMBL" id="MBV6288756.1"/>
    </source>
</evidence>
<dbReference type="InterPro" id="IPR014284">
    <property type="entry name" value="RNA_pol_sigma-70_dom"/>
</dbReference>
<dbReference type="InterPro" id="IPR013249">
    <property type="entry name" value="RNA_pol_sigma70_r4_t2"/>
</dbReference>
<feature type="domain" description="RNA polymerase sigma factor 70 region 4 type 2" evidence="5">
    <location>
        <begin position="113"/>
        <end position="165"/>
    </location>
</feature>
<dbReference type="Proteomes" id="UP001106592">
    <property type="component" value="Unassembled WGS sequence"/>
</dbReference>
<dbReference type="Pfam" id="PF08281">
    <property type="entry name" value="Sigma70_r4_2"/>
    <property type="match status" value="1"/>
</dbReference>
<dbReference type="AlphaFoldDB" id="A0A9Q2XL70"/>
<evidence type="ECO:0000313" key="7">
    <source>
        <dbReference type="Proteomes" id="UP001106592"/>
    </source>
</evidence>
<dbReference type="NCBIfam" id="TIGR02937">
    <property type="entry name" value="sigma70-ECF"/>
    <property type="match status" value="1"/>
</dbReference>
<comment type="caution">
    <text evidence="6">The sequence shown here is derived from an EMBL/GenBank/DDBJ whole genome shotgun (WGS) entry which is preliminary data.</text>
</comment>
<name>A0A9Q2XL70_9PSED</name>
<dbReference type="InterPro" id="IPR039425">
    <property type="entry name" value="RNA_pol_sigma-70-like"/>
</dbReference>
<organism evidence="6 7">
    <name type="scientific">Pseudomonas aegrilactucae</name>
    <dbReference type="NCBI Taxonomy" id="2854028"/>
    <lineage>
        <taxon>Bacteria</taxon>
        <taxon>Pseudomonadati</taxon>
        <taxon>Pseudomonadota</taxon>
        <taxon>Gammaproteobacteria</taxon>
        <taxon>Pseudomonadales</taxon>
        <taxon>Pseudomonadaceae</taxon>
        <taxon>Pseudomonas</taxon>
    </lineage>
</organism>
<dbReference type="InterPro" id="IPR007627">
    <property type="entry name" value="RNA_pol_sigma70_r2"/>
</dbReference>
<dbReference type="EMBL" id="JAHTBI010000058">
    <property type="protein sequence ID" value="MBV6288756.1"/>
    <property type="molecule type" value="Genomic_DNA"/>
</dbReference>
<proteinExistence type="predicted"/>
<evidence type="ECO:0000259" key="4">
    <source>
        <dbReference type="Pfam" id="PF04542"/>
    </source>
</evidence>
<gene>
    <name evidence="6" type="ORF">KUO17_17265</name>
</gene>
<protein>
    <submittedName>
        <fullName evidence="6">Sigma-70 family RNA polymerase sigma factor</fullName>
    </submittedName>
</protein>
<dbReference type="GO" id="GO:0006352">
    <property type="term" value="P:DNA-templated transcription initiation"/>
    <property type="evidence" value="ECO:0007669"/>
    <property type="project" value="InterPro"/>
</dbReference>
<reference evidence="6" key="2">
    <citation type="journal article" date="2023" name="Plant Pathol.">
        <title>Dismantling and reorganizing Pseudomonas marginalis sensu#lato.</title>
        <authorList>
            <person name="Sawada H."/>
            <person name="Fujikawa T."/>
            <person name="Satou M."/>
        </authorList>
    </citation>
    <scope>NUCLEOTIDE SEQUENCE</scope>
    <source>
        <strain evidence="6">MAFF 301350</strain>
    </source>
</reference>
<keyword evidence="1" id="KW-0805">Transcription regulation</keyword>
<feature type="domain" description="RNA polymerase sigma-70 region 2" evidence="4">
    <location>
        <begin position="15"/>
        <end position="80"/>
    </location>
</feature>
<keyword evidence="2" id="KW-0731">Sigma factor</keyword>
<keyword evidence="7" id="KW-1185">Reference proteome</keyword>
<dbReference type="CDD" id="cd06171">
    <property type="entry name" value="Sigma70_r4"/>
    <property type="match status" value="1"/>
</dbReference>
<evidence type="ECO:0000259" key="5">
    <source>
        <dbReference type="Pfam" id="PF08281"/>
    </source>
</evidence>